<sequence length="83" mass="8637">MDVHVTQAGWAGPGVNGQPAPNPVQPNALSGWRECGSTDLQGAPLDLAARAGGYLLSEEEMTAGFATRAKVFSAWNNGLGWNP</sequence>
<keyword evidence="3" id="KW-1185">Reference proteome</keyword>
<proteinExistence type="predicted"/>
<dbReference type="RefSeq" id="WP_167238822.1">
    <property type="nucleotide sequence ID" value="NZ_WHJF01000063.1"/>
</dbReference>
<evidence type="ECO:0000256" key="1">
    <source>
        <dbReference type="SAM" id="MobiDB-lite"/>
    </source>
</evidence>
<feature type="region of interest" description="Disordered" evidence="1">
    <location>
        <begin position="1"/>
        <end position="24"/>
    </location>
</feature>
<evidence type="ECO:0000313" key="3">
    <source>
        <dbReference type="Proteomes" id="UP000610594"/>
    </source>
</evidence>
<organism evidence="2 3">
    <name type="scientific">Massilia genomosp. 1</name>
    <dbReference type="NCBI Taxonomy" id="2609280"/>
    <lineage>
        <taxon>Bacteria</taxon>
        <taxon>Pseudomonadati</taxon>
        <taxon>Pseudomonadota</taxon>
        <taxon>Betaproteobacteria</taxon>
        <taxon>Burkholderiales</taxon>
        <taxon>Oxalobacteraceae</taxon>
        <taxon>Telluria group</taxon>
        <taxon>Massilia</taxon>
    </lineage>
</organism>
<comment type="caution">
    <text evidence="2">The sequence shown here is derived from an EMBL/GenBank/DDBJ whole genome shotgun (WGS) entry which is preliminary data.</text>
</comment>
<dbReference type="Proteomes" id="UP000610594">
    <property type="component" value="Unassembled WGS sequence"/>
</dbReference>
<protein>
    <submittedName>
        <fullName evidence="2">Uncharacterized protein</fullName>
    </submittedName>
</protein>
<gene>
    <name evidence="2" type="ORF">F1735_21270</name>
</gene>
<dbReference type="EMBL" id="WHJF01000063">
    <property type="protein sequence ID" value="NHZ64797.1"/>
    <property type="molecule type" value="Genomic_DNA"/>
</dbReference>
<evidence type="ECO:0000313" key="2">
    <source>
        <dbReference type="EMBL" id="NHZ64797.1"/>
    </source>
</evidence>
<reference evidence="2 3" key="1">
    <citation type="submission" date="2019-10" db="EMBL/GenBank/DDBJ databases">
        <title>Taxonomy of Antarctic Massilia spp.: description of Massilia rubra sp. nov., Massilia aquatica sp. nov., Massilia mucilaginosa sp. nov., Massilia frigida sp. nov. isolated from streams, lakes and regoliths.</title>
        <authorList>
            <person name="Holochova P."/>
            <person name="Sedlacek I."/>
            <person name="Kralova S."/>
            <person name="Maslanova I."/>
            <person name="Busse H.-J."/>
            <person name="Stankova E."/>
            <person name="Vrbovska V."/>
            <person name="Kovarovic V."/>
            <person name="Bartak M."/>
            <person name="Svec P."/>
            <person name="Pantucek R."/>
        </authorList>
    </citation>
    <scope>NUCLEOTIDE SEQUENCE [LARGE SCALE GENOMIC DNA]</scope>
    <source>
        <strain evidence="2 3">CCM 8694</strain>
    </source>
</reference>
<accession>A0ABX0MRU6</accession>
<name>A0ABX0MRU6_9BURK</name>